<dbReference type="EMBL" id="JBHLXP010000004">
    <property type="protein sequence ID" value="MFC0049821.1"/>
    <property type="molecule type" value="Genomic_DNA"/>
</dbReference>
<evidence type="ECO:0000313" key="3">
    <source>
        <dbReference type="Proteomes" id="UP001589813"/>
    </source>
</evidence>
<dbReference type="PANTHER" id="PTHR35149:SF1">
    <property type="entry name" value="DUF5655 DOMAIN-CONTAINING PROTEIN"/>
    <property type="match status" value="1"/>
</dbReference>
<name>A0ABV6BG10_9GAMM</name>
<accession>A0ABV6BG10</accession>
<sequence>MKTELLTVSKIFNENIFRIPDYQRGYSWNNSQLEDFWSDIEQLDEEKRHYTGVLTLEDVPESSWKTWEEDAWIMNHRNFRPYYIVDGQQRITTITIAIFCIIKKFEAENSKFINHTMISDLRRKYIFDCKADSIERSYIFGYEKDNPSYEYLKSSIFEETSSIHHATEYTIYTKNLMNAKEFFLRKNTTTIDIRSGKNF</sequence>
<dbReference type="Proteomes" id="UP001589813">
    <property type="component" value="Unassembled WGS sequence"/>
</dbReference>
<proteinExistence type="predicted"/>
<feature type="domain" description="GmrSD restriction endonucleases N-terminal" evidence="1">
    <location>
        <begin position="8"/>
        <end position="187"/>
    </location>
</feature>
<dbReference type="PANTHER" id="PTHR35149">
    <property type="entry name" value="SLL5132 PROTEIN"/>
    <property type="match status" value="1"/>
</dbReference>
<keyword evidence="3" id="KW-1185">Reference proteome</keyword>
<organism evidence="2 3">
    <name type="scientific">Rheinheimera tilapiae</name>
    <dbReference type="NCBI Taxonomy" id="875043"/>
    <lineage>
        <taxon>Bacteria</taxon>
        <taxon>Pseudomonadati</taxon>
        <taxon>Pseudomonadota</taxon>
        <taxon>Gammaproteobacteria</taxon>
        <taxon>Chromatiales</taxon>
        <taxon>Chromatiaceae</taxon>
        <taxon>Rheinheimera</taxon>
    </lineage>
</organism>
<dbReference type="InterPro" id="IPR004919">
    <property type="entry name" value="GmrSD_N"/>
</dbReference>
<evidence type="ECO:0000259" key="1">
    <source>
        <dbReference type="Pfam" id="PF03235"/>
    </source>
</evidence>
<gene>
    <name evidence="2" type="ORF">ACFFJP_16090</name>
</gene>
<dbReference type="Pfam" id="PF03235">
    <property type="entry name" value="GmrSD_N"/>
    <property type="match status" value="1"/>
</dbReference>
<dbReference type="RefSeq" id="WP_377246402.1">
    <property type="nucleotide sequence ID" value="NZ_JBHLXP010000004.1"/>
</dbReference>
<comment type="caution">
    <text evidence="2">The sequence shown here is derived from an EMBL/GenBank/DDBJ whole genome shotgun (WGS) entry which is preliminary data.</text>
</comment>
<evidence type="ECO:0000313" key="2">
    <source>
        <dbReference type="EMBL" id="MFC0049821.1"/>
    </source>
</evidence>
<reference evidence="2 3" key="1">
    <citation type="submission" date="2024-09" db="EMBL/GenBank/DDBJ databases">
        <authorList>
            <person name="Sun Q."/>
            <person name="Mori K."/>
        </authorList>
    </citation>
    <scope>NUCLEOTIDE SEQUENCE [LARGE SCALE GENOMIC DNA]</scope>
    <source>
        <strain evidence="2 3">KCTC 23315</strain>
    </source>
</reference>
<protein>
    <submittedName>
        <fullName evidence="2">DUF262 domain-containing protein</fullName>
    </submittedName>
</protein>